<dbReference type="AlphaFoldDB" id="A0A6C0KB01"/>
<keyword evidence="1" id="KW-0812">Transmembrane</keyword>
<evidence type="ECO:0000313" key="2">
    <source>
        <dbReference type="EMBL" id="QHU15192.1"/>
    </source>
</evidence>
<organism evidence="2">
    <name type="scientific">viral metagenome</name>
    <dbReference type="NCBI Taxonomy" id="1070528"/>
    <lineage>
        <taxon>unclassified sequences</taxon>
        <taxon>metagenomes</taxon>
        <taxon>organismal metagenomes</taxon>
    </lineage>
</organism>
<reference evidence="2" key="1">
    <citation type="journal article" date="2020" name="Nature">
        <title>Giant virus diversity and host interactions through global metagenomics.</title>
        <authorList>
            <person name="Schulz F."/>
            <person name="Roux S."/>
            <person name="Paez-Espino D."/>
            <person name="Jungbluth S."/>
            <person name="Walsh D.A."/>
            <person name="Denef V.J."/>
            <person name="McMahon K.D."/>
            <person name="Konstantinidis K.T."/>
            <person name="Eloe-Fadrosh E.A."/>
            <person name="Kyrpides N.C."/>
            <person name="Woyke T."/>
        </authorList>
    </citation>
    <scope>NUCLEOTIDE SEQUENCE</scope>
    <source>
        <strain evidence="2">GVMAG-S-1102244-55</strain>
    </source>
</reference>
<keyword evidence="1" id="KW-1133">Transmembrane helix</keyword>
<proteinExistence type="predicted"/>
<accession>A0A6C0KB01</accession>
<name>A0A6C0KB01_9ZZZZ</name>
<dbReference type="EMBL" id="MN740852">
    <property type="protein sequence ID" value="QHU15192.1"/>
    <property type="molecule type" value="Genomic_DNA"/>
</dbReference>
<evidence type="ECO:0000256" key="1">
    <source>
        <dbReference type="SAM" id="Phobius"/>
    </source>
</evidence>
<feature type="transmembrane region" description="Helical" evidence="1">
    <location>
        <begin position="15"/>
        <end position="36"/>
    </location>
</feature>
<keyword evidence="1" id="KW-0472">Membrane</keyword>
<protein>
    <submittedName>
        <fullName evidence="2">Uncharacterized protein</fullName>
    </submittedName>
</protein>
<sequence length="58" mass="6567">MSNNTCFLSNDTASIILPGSYIFTFLFGIIITQLFGKKFCKEQPHHRNILDAPVYNSV</sequence>